<keyword evidence="2" id="KW-1185">Reference proteome</keyword>
<gene>
    <name evidence="1" type="ORF">O181_035309</name>
</gene>
<evidence type="ECO:0000313" key="2">
    <source>
        <dbReference type="Proteomes" id="UP000765509"/>
    </source>
</evidence>
<name>A0A9Q3HAE7_9BASI</name>
<accession>A0A9Q3HAE7</accession>
<comment type="caution">
    <text evidence="1">The sequence shown here is derived from an EMBL/GenBank/DDBJ whole genome shotgun (WGS) entry which is preliminary data.</text>
</comment>
<dbReference type="EMBL" id="AVOT02013187">
    <property type="protein sequence ID" value="MBW0495594.1"/>
    <property type="molecule type" value="Genomic_DNA"/>
</dbReference>
<protein>
    <submittedName>
        <fullName evidence="1">Uncharacterized protein</fullName>
    </submittedName>
</protein>
<organism evidence="1 2">
    <name type="scientific">Austropuccinia psidii MF-1</name>
    <dbReference type="NCBI Taxonomy" id="1389203"/>
    <lineage>
        <taxon>Eukaryota</taxon>
        <taxon>Fungi</taxon>
        <taxon>Dikarya</taxon>
        <taxon>Basidiomycota</taxon>
        <taxon>Pucciniomycotina</taxon>
        <taxon>Pucciniomycetes</taxon>
        <taxon>Pucciniales</taxon>
        <taxon>Sphaerophragmiaceae</taxon>
        <taxon>Austropuccinia</taxon>
    </lineage>
</organism>
<sequence length="98" mass="11559">MGLYIIKTLPYRSDNATAFFQRLDSKMAEVYCMMGHRENQQVRQRPKKPIISDFEKTPKNIPIDFYRPEWFNEKNHSEKLVAADLSEVSFVPVRNLPP</sequence>
<reference evidence="1" key="1">
    <citation type="submission" date="2021-03" db="EMBL/GenBank/DDBJ databases">
        <title>Draft genome sequence of rust myrtle Austropuccinia psidii MF-1, a brazilian biotype.</title>
        <authorList>
            <person name="Quecine M.C."/>
            <person name="Pachon D.M.R."/>
            <person name="Bonatelli M.L."/>
            <person name="Correr F.H."/>
            <person name="Franceschini L.M."/>
            <person name="Leite T.F."/>
            <person name="Margarido G.R.A."/>
            <person name="Almeida C.A."/>
            <person name="Ferrarezi J.A."/>
            <person name="Labate C.A."/>
        </authorList>
    </citation>
    <scope>NUCLEOTIDE SEQUENCE</scope>
    <source>
        <strain evidence="1">MF-1</strain>
    </source>
</reference>
<dbReference type="Proteomes" id="UP000765509">
    <property type="component" value="Unassembled WGS sequence"/>
</dbReference>
<proteinExistence type="predicted"/>
<evidence type="ECO:0000313" key="1">
    <source>
        <dbReference type="EMBL" id="MBW0495594.1"/>
    </source>
</evidence>
<dbReference type="AlphaFoldDB" id="A0A9Q3HAE7"/>